<organism evidence="3 4">
    <name type="scientific">Enhydrobacter aerosaccus</name>
    <dbReference type="NCBI Taxonomy" id="225324"/>
    <lineage>
        <taxon>Bacteria</taxon>
        <taxon>Pseudomonadati</taxon>
        <taxon>Pseudomonadota</taxon>
        <taxon>Alphaproteobacteria</taxon>
        <taxon>Hyphomicrobiales</taxon>
        <taxon>Enhydrobacter</taxon>
    </lineage>
</organism>
<dbReference type="Gene3D" id="3.40.50.720">
    <property type="entry name" value="NAD(P)-binding Rossmann-like Domain"/>
    <property type="match status" value="1"/>
</dbReference>
<dbReference type="Proteomes" id="UP000190092">
    <property type="component" value="Unassembled WGS sequence"/>
</dbReference>
<keyword evidence="4" id="KW-1185">Reference proteome</keyword>
<dbReference type="EMBL" id="FUWJ01000001">
    <property type="protein sequence ID" value="SJZ33709.1"/>
    <property type="molecule type" value="Genomic_DNA"/>
</dbReference>
<dbReference type="GO" id="GO:0016491">
    <property type="term" value="F:oxidoreductase activity"/>
    <property type="evidence" value="ECO:0007669"/>
    <property type="project" value="UniProtKB-KW"/>
</dbReference>
<sequence length="246" mass="25939">MKIVVVGATSAIAEHCCRLWVAHGPVELILLVRDLAKAEPIAANLRARGPSSTVAVVKADFHDPAATAAQVDAVAASGPVDLALIAQGWLADQSLCQQDLAMLRESLEINAVSPTLFAEAFAAQFARQGRGTLGIIGSVAGDRGRKANYSYGAAKGLLARYAEGLQHRFAGSAVRVVLIKPGPTVSPMTAARSVRGIRVAPTEDVARTIVAGLARGKAVVYAPPVWRLIMLVVRHLPRVIFNRTSI</sequence>
<evidence type="ECO:0008006" key="5">
    <source>
        <dbReference type="Google" id="ProtNLM"/>
    </source>
</evidence>
<evidence type="ECO:0000313" key="4">
    <source>
        <dbReference type="Proteomes" id="UP000190092"/>
    </source>
</evidence>
<dbReference type="PANTHER" id="PTHR43669:SF6">
    <property type="entry name" value="DECAPRENYLPHOSPHORYL-2-KETO-BETA-D-ERYTHRO-PENTOSE REDUCTASE"/>
    <property type="match status" value="1"/>
</dbReference>
<dbReference type="PANTHER" id="PTHR43669">
    <property type="entry name" value="5-KETO-D-GLUCONATE 5-REDUCTASE"/>
    <property type="match status" value="1"/>
</dbReference>
<keyword evidence="2" id="KW-0560">Oxidoreductase</keyword>
<dbReference type="SUPFAM" id="SSF51735">
    <property type="entry name" value="NAD(P)-binding Rossmann-fold domains"/>
    <property type="match status" value="1"/>
</dbReference>
<gene>
    <name evidence="3" type="ORF">SAMN02745126_00468</name>
</gene>
<accession>A0A1T4JU91</accession>
<proteinExistence type="inferred from homology"/>
<dbReference type="AlphaFoldDB" id="A0A1T4JU91"/>
<reference evidence="4" key="1">
    <citation type="submission" date="2017-02" db="EMBL/GenBank/DDBJ databases">
        <authorList>
            <person name="Varghese N."/>
            <person name="Submissions S."/>
        </authorList>
    </citation>
    <scope>NUCLEOTIDE SEQUENCE [LARGE SCALE GENOMIC DNA]</scope>
    <source>
        <strain evidence="4">ATCC 27094</strain>
    </source>
</reference>
<evidence type="ECO:0000313" key="3">
    <source>
        <dbReference type="EMBL" id="SJZ33709.1"/>
    </source>
</evidence>
<dbReference type="RefSeq" id="WP_085932202.1">
    <property type="nucleotide sequence ID" value="NZ_FUWJ01000001.1"/>
</dbReference>
<dbReference type="InterPro" id="IPR002347">
    <property type="entry name" value="SDR_fam"/>
</dbReference>
<dbReference type="STRING" id="225324.SAMN02745126_00468"/>
<dbReference type="OrthoDB" id="335726at2"/>
<protein>
    <recommendedName>
        <fullName evidence="5">Short-chain dehydrogenase</fullName>
    </recommendedName>
</protein>
<dbReference type="Pfam" id="PF00106">
    <property type="entry name" value="adh_short"/>
    <property type="match status" value="1"/>
</dbReference>
<comment type="similarity">
    <text evidence="1">Belongs to the short-chain dehydrogenases/reductases (SDR) family.</text>
</comment>
<evidence type="ECO:0000256" key="2">
    <source>
        <dbReference type="ARBA" id="ARBA00023002"/>
    </source>
</evidence>
<evidence type="ECO:0000256" key="1">
    <source>
        <dbReference type="ARBA" id="ARBA00006484"/>
    </source>
</evidence>
<dbReference type="InterPro" id="IPR036291">
    <property type="entry name" value="NAD(P)-bd_dom_sf"/>
</dbReference>
<name>A0A1T4JU91_9HYPH</name>
<dbReference type="PRINTS" id="PR00081">
    <property type="entry name" value="GDHRDH"/>
</dbReference>